<feature type="transmembrane region" description="Helical" evidence="1">
    <location>
        <begin position="102"/>
        <end position="123"/>
    </location>
</feature>
<dbReference type="Proteomes" id="UP000663067">
    <property type="component" value="Chromosome"/>
</dbReference>
<dbReference type="RefSeq" id="WP_101625143.1">
    <property type="nucleotide sequence ID" value="NZ_CP071591.1"/>
</dbReference>
<evidence type="ECO:0000313" key="3">
    <source>
        <dbReference type="Proteomes" id="UP000663067"/>
    </source>
</evidence>
<sequence>MGMQDSPLAPGWYNSYVTEVYEKGNGNPSVINELSKQAIHERTSYFLHHPKEAARFYAWKEITQWSDPSFESLWTVFGGVDDKDLNSDSKLQLSFRQGTLRWAYTFWCDVIQSLIYMGTAFMLFVKRKQWEPEQLALLLIFLGGFAFHTMWEAKSDYVLPYFILLIPYAAAGLVQLRNITK</sequence>
<feature type="transmembrane region" description="Helical" evidence="1">
    <location>
        <begin position="157"/>
        <end position="176"/>
    </location>
</feature>
<evidence type="ECO:0000256" key="1">
    <source>
        <dbReference type="SAM" id="Phobius"/>
    </source>
</evidence>
<keyword evidence="1" id="KW-1133">Transmembrane helix</keyword>
<reference evidence="2 3" key="1">
    <citation type="submission" date="2021-03" db="EMBL/GenBank/DDBJ databases">
        <title>Genome sequencing of Bifidobacterium imperatoris JCM 32708.</title>
        <authorList>
            <person name="Kim J."/>
        </authorList>
    </citation>
    <scope>NUCLEOTIDE SEQUENCE [LARGE SCALE GENOMIC DNA]</scope>
    <source>
        <strain evidence="2 3">JCM 32708</strain>
    </source>
</reference>
<gene>
    <name evidence="2" type="ORF">BLI708_02845</name>
</gene>
<keyword evidence="3" id="KW-1185">Reference proteome</keyword>
<keyword evidence="1" id="KW-0472">Membrane</keyword>
<organism evidence="2 3">
    <name type="scientific">Bifidobacterium imperatoris</name>
    <dbReference type="NCBI Taxonomy" id="2020965"/>
    <lineage>
        <taxon>Bacteria</taxon>
        <taxon>Bacillati</taxon>
        <taxon>Actinomycetota</taxon>
        <taxon>Actinomycetes</taxon>
        <taxon>Bifidobacteriales</taxon>
        <taxon>Bifidobacteriaceae</taxon>
        <taxon>Bifidobacterium</taxon>
    </lineage>
</organism>
<accession>A0ABX7S3J1</accession>
<keyword evidence="1" id="KW-0812">Transmembrane</keyword>
<proteinExistence type="predicted"/>
<evidence type="ECO:0000313" key="2">
    <source>
        <dbReference type="EMBL" id="QSY58257.1"/>
    </source>
</evidence>
<name>A0ABX7S3J1_9BIFI</name>
<protein>
    <submittedName>
        <fullName evidence="2">Uncharacterized protein</fullName>
    </submittedName>
</protein>
<feature type="transmembrane region" description="Helical" evidence="1">
    <location>
        <begin position="135"/>
        <end position="151"/>
    </location>
</feature>
<dbReference type="EMBL" id="CP071591">
    <property type="protein sequence ID" value="QSY58257.1"/>
    <property type="molecule type" value="Genomic_DNA"/>
</dbReference>